<comment type="subcellular location">
    <subcellularLocation>
        <location evidence="1">Cytoplasm</location>
        <location evidence="1">Cytoskeleton</location>
    </subcellularLocation>
</comment>
<dbReference type="GeneID" id="105365774"/>
<evidence type="ECO:0000313" key="8">
    <source>
        <dbReference type="Proteomes" id="UP000695007"/>
    </source>
</evidence>
<keyword evidence="8" id="KW-1185">Reference proteome</keyword>
<dbReference type="Pfam" id="PF19037">
    <property type="entry name" value="Fuz_longin_2"/>
    <property type="match status" value="1"/>
</dbReference>
<evidence type="ECO:0000256" key="4">
    <source>
        <dbReference type="ARBA" id="ARBA00023212"/>
    </source>
</evidence>
<feature type="domain" description="FUZ/MON1/HPS1 first Longin" evidence="5">
    <location>
        <begin position="4"/>
        <end position="125"/>
    </location>
</feature>
<evidence type="ECO:0000256" key="1">
    <source>
        <dbReference type="ARBA" id="ARBA00004245"/>
    </source>
</evidence>
<dbReference type="InterPro" id="IPR043972">
    <property type="entry name" value="FUZ/MON1/HPS1_longin_1"/>
</dbReference>
<protein>
    <submittedName>
        <fullName evidence="9">Protein fuzzy homolog isoform X1</fullName>
    </submittedName>
</protein>
<dbReference type="GO" id="GO:1905515">
    <property type="term" value="P:non-motile cilium assembly"/>
    <property type="evidence" value="ECO:0007669"/>
    <property type="project" value="TreeGrafter"/>
</dbReference>
<evidence type="ECO:0000259" key="7">
    <source>
        <dbReference type="Pfam" id="PF19038"/>
    </source>
</evidence>
<evidence type="ECO:0000259" key="6">
    <source>
        <dbReference type="Pfam" id="PF19037"/>
    </source>
</evidence>
<dbReference type="RefSeq" id="XP_011502316.1">
    <property type="nucleotide sequence ID" value="XM_011504014.1"/>
</dbReference>
<accession>A0AAJ6YQE7</accession>
<keyword evidence="3" id="KW-0963">Cytoplasm</keyword>
<dbReference type="GO" id="GO:0005856">
    <property type="term" value="C:cytoskeleton"/>
    <property type="evidence" value="ECO:0007669"/>
    <property type="project" value="UniProtKB-SubCell"/>
</dbReference>
<dbReference type="Pfam" id="PF19038">
    <property type="entry name" value="Fuz_longin_3"/>
    <property type="match status" value="1"/>
</dbReference>
<evidence type="ECO:0000256" key="2">
    <source>
        <dbReference type="ARBA" id="ARBA00008550"/>
    </source>
</evidence>
<evidence type="ECO:0000259" key="5">
    <source>
        <dbReference type="Pfam" id="PF19036"/>
    </source>
</evidence>
<keyword evidence="4" id="KW-0206">Cytoskeleton</keyword>
<gene>
    <name evidence="9" type="primary">LOC105365774</name>
</gene>
<dbReference type="InterPro" id="IPR043971">
    <property type="entry name" value="FUZ/MON1/HPS1_longin_2"/>
</dbReference>
<dbReference type="CTD" id="34166"/>
<reference evidence="9" key="1">
    <citation type="submission" date="2025-08" db="UniProtKB">
        <authorList>
            <consortium name="RefSeq"/>
        </authorList>
    </citation>
    <scope>IDENTIFICATION</scope>
</reference>
<dbReference type="AlphaFoldDB" id="A0AAJ6YQE7"/>
<feature type="domain" description="FUZ/MON1/HPS1 second Longin" evidence="6">
    <location>
        <begin position="168"/>
        <end position="261"/>
    </location>
</feature>
<dbReference type="KEGG" id="csol:105365774"/>
<dbReference type="Proteomes" id="UP000695007">
    <property type="component" value="Unplaced"/>
</dbReference>
<proteinExistence type="inferred from homology"/>
<name>A0AAJ6YQE7_9HYME</name>
<feature type="domain" description="FUZ/MON1/HPS1 third Longin" evidence="7">
    <location>
        <begin position="288"/>
        <end position="409"/>
    </location>
</feature>
<dbReference type="InterPro" id="IPR043970">
    <property type="entry name" value="FUZ/MON1/HPS1_longin_3"/>
</dbReference>
<dbReference type="InterPro" id="IPR026069">
    <property type="entry name" value="Fuzzy"/>
</dbReference>
<dbReference type="GO" id="GO:0016192">
    <property type="term" value="P:vesicle-mediated transport"/>
    <property type="evidence" value="ECO:0007669"/>
    <property type="project" value="InterPro"/>
</dbReference>
<organism evidence="8 9">
    <name type="scientific">Ceratosolen solmsi marchali</name>
    <dbReference type="NCBI Taxonomy" id="326594"/>
    <lineage>
        <taxon>Eukaryota</taxon>
        <taxon>Metazoa</taxon>
        <taxon>Ecdysozoa</taxon>
        <taxon>Arthropoda</taxon>
        <taxon>Hexapoda</taxon>
        <taxon>Insecta</taxon>
        <taxon>Pterygota</taxon>
        <taxon>Neoptera</taxon>
        <taxon>Endopterygota</taxon>
        <taxon>Hymenoptera</taxon>
        <taxon>Apocrita</taxon>
        <taxon>Proctotrupomorpha</taxon>
        <taxon>Chalcidoidea</taxon>
        <taxon>Agaonidae</taxon>
        <taxon>Agaoninae</taxon>
        <taxon>Ceratosolen</taxon>
    </lineage>
</organism>
<dbReference type="Pfam" id="PF19036">
    <property type="entry name" value="Fuz_longin_1"/>
    <property type="match status" value="1"/>
</dbReference>
<dbReference type="PANTHER" id="PTHR13559:SF1">
    <property type="entry name" value="PROTEIN FUZZY HOMOLOG"/>
    <property type="match status" value="1"/>
</dbReference>
<comment type="similarity">
    <text evidence="2">Belongs to the fuzzy family.</text>
</comment>
<dbReference type="PANTHER" id="PTHR13559">
    <property type="entry name" value="INTRACELLULAR TRAFFIC PROTEIN-RELATED"/>
    <property type="match status" value="1"/>
</dbReference>
<evidence type="ECO:0000256" key="3">
    <source>
        <dbReference type="ARBA" id="ARBA00022490"/>
    </source>
</evidence>
<sequence length="413" mass="47710">MTSHVMCLTSSGGIPLFVRKKGDGDLMTFSKIASLNGIHMFLKTHNIELLNSDMADTSIVWKEFKGCITLIAIASGTTKRVMLKFLDSVFNAMILVVSLKDIEQPRSVEKLKRDLRPCYSIIDKLLEYLDIGDISGTKTNFFDLTDSIICSENHLLQICLDTFMEYLDSLYGCILIHNCLAVATESWWSLNPKERKLIILAITTNNNCGTNDLPIFLPYKSPNLAYRLVNVTLVDNIQVLALCGPNPDVKEIERLAFQCWRNNIEILRTSVQCYPRNFPYSISLDSRILGFLLVNYKIKKFVMSRNVQHLKNQISRTYQLDTIKTFYHYAVETLFYTIDSYTKNLERNEEKTTDQFKSAKETYWSFEYHKCHALKELDHIICVLYTSIVPTHTMRLITHKTLKIILTEKQICW</sequence>
<evidence type="ECO:0000313" key="9">
    <source>
        <dbReference type="RefSeq" id="XP_011502316.1"/>
    </source>
</evidence>